<dbReference type="Gene3D" id="3.40.50.1820">
    <property type="entry name" value="alpha/beta hydrolase"/>
    <property type="match status" value="1"/>
</dbReference>
<reference evidence="3" key="1">
    <citation type="journal article" date="2011" name="J. Bacteriol.">
        <title>Genome sequences of eight morphologically diverse alphaproteobacteria.</title>
        <authorList>
            <consortium name="US DOE Joint Genome Institute"/>
            <person name="Brown P.J."/>
            <person name="Kysela D.T."/>
            <person name="Buechlein A."/>
            <person name="Hemmerich C."/>
            <person name="Brun Y.V."/>
        </authorList>
    </citation>
    <scope>NUCLEOTIDE SEQUENCE [LARGE SCALE GENOMIC DNA]</scope>
    <source>
        <strain evidence="3">ATCC 15264 / DSM 4735 / LMG 14903 / NBRC 16000 / CB 81</strain>
    </source>
</reference>
<dbReference type="KEGG" id="bsb:Bresu_2422"/>
<protein>
    <recommendedName>
        <fullName evidence="4">Alpha/beta hydrolase</fullName>
    </recommendedName>
</protein>
<dbReference type="InterPro" id="IPR029058">
    <property type="entry name" value="AB_hydrolase_fold"/>
</dbReference>
<organism evidence="2 3">
    <name type="scientific">Brevundimonas subvibrioides (strain ATCC 15264 / DSM 4735 / LMG 14903 / NBRC 16000 / CB 81)</name>
    <name type="common">Caulobacter subvibrioides</name>
    <dbReference type="NCBI Taxonomy" id="633149"/>
    <lineage>
        <taxon>Bacteria</taxon>
        <taxon>Pseudomonadati</taxon>
        <taxon>Pseudomonadota</taxon>
        <taxon>Alphaproteobacteria</taxon>
        <taxon>Caulobacterales</taxon>
        <taxon>Caulobacteraceae</taxon>
        <taxon>Brevundimonas</taxon>
    </lineage>
</organism>
<dbReference type="AlphaFoldDB" id="D9QKR7"/>
<accession>D9QKR7</accession>
<dbReference type="InParanoid" id="D9QKR7"/>
<dbReference type="HOGENOM" id="CLU_073360_0_0_5"/>
<evidence type="ECO:0000256" key="1">
    <source>
        <dbReference type="SAM" id="SignalP"/>
    </source>
</evidence>
<sequence>MKAELLLTVALLSLSGMGAAQAQIANPPLSAPPVAVEGLGGPYPVVMEMDPSLADHTIYRPADMAAVGHPLPLVAHGAGACLNVGNMTPQFLGELASYGYLVVTGGPIIEGADAPMTPGTPGGLDRFAQNRTAQLLETIDWAVAQNDVTGGRFEGRIAADKIAVIGHSCGGLQAIAAADDPRVTTAIIGNSGIIRTPPADDTRTGRSYRPAGVDDLKRIHTPILYVSGGPTDQAQPNAILDFQAIEGVPVFHADIGTGHGGTYREPRGGDYAGVMKDWLNWQLLGGTAASRTFVGADCRLCTDDRWTVERKNID</sequence>
<dbReference type="SUPFAM" id="SSF53474">
    <property type="entry name" value="alpha/beta-Hydrolases"/>
    <property type="match status" value="1"/>
</dbReference>
<name>D9QKR7_BRESC</name>
<feature type="chain" id="PRO_5003126939" description="Alpha/beta hydrolase" evidence="1">
    <location>
        <begin position="23"/>
        <end position="314"/>
    </location>
</feature>
<keyword evidence="1" id="KW-0732">Signal</keyword>
<evidence type="ECO:0000313" key="3">
    <source>
        <dbReference type="Proteomes" id="UP000002696"/>
    </source>
</evidence>
<dbReference type="RefSeq" id="WP_013269832.1">
    <property type="nucleotide sequence ID" value="NC_014375.1"/>
</dbReference>
<dbReference type="STRING" id="633149.Bresu_2422"/>
<evidence type="ECO:0008006" key="4">
    <source>
        <dbReference type="Google" id="ProtNLM"/>
    </source>
</evidence>
<dbReference type="EMBL" id="CP002102">
    <property type="protein sequence ID" value="ADL01731.1"/>
    <property type="molecule type" value="Genomic_DNA"/>
</dbReference>
<keyword evidence="3" id="KW-1185">Reference proteome</keyword>
<feature type="signal peptide" evidence="1">
    <location>
        <begin position="1"/>
        <end position="22"/>
    </location>
</feature>
<proteinExistence type="predicted"/>
<gene>
    <name evidence="2" type="ordered locus">Bresu_2422</name>
</gene>
<dbReference type="eggNOG" id="COG4188">
    <property type="taxonomic scope" value="Bacteria"/>
</dbReference>
<evidence type="ECO:0000313" key="2">
    <source>
        <dbReference type="EMBL" id="ADL01731.1"/>
    </source>
</evidence>
<dbReference type="Proteomes" id="UP000002696">
    <property type="component" value="Chromosome"/>
</dbReference>